<dbReference type="Proteomes" id="UP000664545">
    <property type="component" value="Unassembled WGS sequence"/>
</dbReference>
<evidence type="ECO:0000313" key="3">
    <source>
        <dbReference type="EMBL" id="MBN7773432.1"/>
    </source>
</evidence>
<dbReference type="RefSeq" id="WP_206582276.1">
    <property type="nucleotide sequence ID" value="NZ_JAFJZZ010000003.1"/>
</dbReference>
<name>A0A939D905_CLOAM</name>
<evidence type="ECO:0000259" key="2">
    <source>
        <dbReference type="Pfam" id="PF13556"/>
    </source>
</evidence>
<evidence type="ECO:0000313" key="4">
    <source>
        <dbReference type="Proteomes" id="UP000664545"/>
    </source>
</evidence>
<dbReference type="Pfam" id="PF07905">
    <property type="entry name" value="PucR"/>
    <property type="match status" value="1"/>
</dbReference>
<organism evidence="3 4">
    <name type="scientific">Clostridium aminobutyricum</name>
    <dbReference type="NCBI Taxonomy" id="33953"/>
    <lineage>
        <taxon>Bacteria</taxon>
        <taxon>Bacillati</taxon>
        <taxon>Bacillota</taxon>
        <taxon>Clostridia</taxon>
        <taxon>Eubacteriales</taxon>
        <taxon>Clostridiaceae</taxon>
        <taxon>Clostridium</taxon>
    </lineage>
</organism>
<dbReference type="InterPro" id="IPR051448">
    <property type="entry name" value="CdaR-like_regulators"/>
</dbReference>
<dbReference type="Pfam" id="PF13556">
    <property type="entry name" value="HTH_30"/>
    <property type="match status" value="1"/>
</dbReference>
<gene>
    <name evidence="3" type="ORF">JYB65_08660</name>
</gene>
<evidence type="ECO:0000259" key="1">
    <source>
        <dbReference type="Pfam" id="PF07905"/>
    </source>
</evidence>
<dbReference type="AlphaFoldDB" id="A0A939D905"/>
<dbReference type="InterPro" id="IPR025736">
    <property type="entry name" value="PucR_C-HTH_dom"/>
</dbReference>
<feature type="domain" description="Purine catabolism PurC-like" evidence="1">
    <location>
        <begin position="7"/>
        <end position="133"/>
    </location>
</feature>
<comment type="caution">
    <text evidence="3">The sequence shown here is derived from an EMBL/GenBank/DDBJ whole genome shotgun (WGS) entry which is preliminary data.</text>
</comment>
<sequence length="387" mass="44952">MSICVKDLFQLEVFKNFKIVAGQKGLNRRLAAAQVLDFEFVDGLENHRKVMFDKDSFVVSSLLFAKDNEQILTEAVKILFNLGISAFAYKNVIYKNLPQEIIDFANSKNLPVLEFQDEDAYFEDIIFEIMNQVKKDSRITLMEDKIKHLLQQEWSLPEVESMIDIINPNLRNKIQVFYIEMGDEQKVMNSLMSFDPPEGLRGNSIVSKYNKDFLLIISTDKEDRNLQYKFEDVLFHLGIKKDNLIMGLSSIHFDKSKIKMAIEEAIQARMVGKIENKDNINYQEIGLYQILLPEIRSEHLQKYMQNYLKPILNNGEAQNELLKTAVQYILAGGDLNQASQTLFCHKNTVRYRINKIHELIDANSNELEFFQNLAVAVKIYLINGYRH</sequence>
<dbReference type="PANTHER" id="PTHR33744:SF15">
    <property type="entry name" value="CARBOHYDRATE DIACID REGULATOR"/>
    <property type="match status" value="1"/>
</dbReference>
<dbReference type="Gene3D" id="1.10.10.2840">
    <property type="entry name" value="PucR C-terminal helix-turn-helix domain"/>
    <property type="match status" value="1"/>
</dbReference>
<dbReference type="EMBL" id="JAFJZZ010000003">
    <property type="protein sequence ID" value="MBN7773432.1"/>
    <property type="molecule type" value="Genomic_DNA"/>
</dbReference>
<dbReference type="InterPro" id="IPR042070">
    <property type="entry name" value="PucR_C-HTH_sf"/>
</dbReference>
<keyword evidence="4" id="KW-1185">Reference proteome</keyword>
<protein>
    <submittedName>
        <fullName evidence="3">PucR family transcriptional regulator</fullName>
    </submittedName>
</protein>
<dbReference type="InterPro" id="IPR012914">
    <property type="entry name" value="PucR_dom"/>
</dbReference>
<reference evidence="3" key="1">
    <citation type="submission" date="2021-02" db="EMBL/GenBank/DDBJ databases">
        <title>Abyssanaerobacter marinus gen.nov., sp., nov, anaerobic bacterium isolated from the Onnuri vent field of Indian Ocean and suggestion of Mogibacteriaceae fam. nov., and proposal of reclassification of ambiguous this family's genus member.</title>
        <authorList>
            <person name="Kim Y.J."/>
            <person name="Yang J.-A."/>
        </authorList>
    </citation>
    <scope>NUCLEOTIDE SEQUENCE</scope>
    <source>
        <strain evidence="3">DSM 2634</strain>
    </source>
</reference>
<feature type="domain" description="PucR C-terminal helix-turn-helix" evidence="2">
    <location>
        <begin position="321"/>
        <end position="379"/>
    </location>
</feature>
<dbReference type="PANTHER" id="PTHR33744">
    <property type="entry name" value="CARBOHYDRATE DIACID REGULATOR"/>
    <property type="match status" value="1"/>
</dbReference>
<accession>A0A939D905</accession>
<proteinExistence type="predicted"/>